<feature type="transmembrane region" description="Helical" evidence="1">
    <location>
        <begin position="162"/>
        <end position="188"/>
    </location>
</feature>
<reference evidence="2 3" key="2">
    <citation type="submission" date="2020-03" db="EMBL/GenBank/DDBJ databases">
        <title>Campylobacter portucalensis sp. nov., a new species of Campylobacter isolated from the reproductive tract of bulls.</title>
        <authorList>
            <person name="Silva M.F."/>
            <person name="Pereira G."/>
            <person name="Carneiro C."/>
            <person name="Hemphill A."/>
            <person name="Mateus L."/>
            <person name="Lopes-Da-Costa L."/>
            <person name="Silva E."/>
        </authorList>
    </citation>
    <scope>NUCLEOTIDE SEQUENCE [LARGE SCALE GENOMIC DNA]</scope>
    <source>
        <strain evidence="2 3">FMV-PI01</strain>
    </source>
</reference>
<keyword evidence="1" id="KW-0812">Transmembrane</keyword>
<keyword evidence="1" id="KW-1133">Transmembrane helix</keyword>
<dbReference type="Proteomes" id="UP000476338">
    <property type="component" value="Unassembled WGS sequence"/>
</dbReference>
<keyword evidence="1" id="KW-0472">Membrane</keyword>
<evidence type="ECO:0000256" key="1">
    <source>
        <dbReference type="SAM" id="Phobius"/>
    </source>
</evidence>
<reference evidence="2 3" key="1">
    <citation type="submission" date="2019-09" db="EMBL/GenBank/DDBJ databases">
        <authorList>
            <person name="Silva M."/>
            <person name="Pereira G."/>
            <person name="Lopes-Da-Costa L."/>
            <person name="Silva E."/>
        </authorList>
    </citation>
    <scope>NUCLEOTIDE SEQUENCE [LARGE SCALE GENOMIC DNA]</scope>
    <source>
        <strain evidence="2 3">FMV-PI01</strain>
    </source>
</reference>
<feature type="transmembrane region" description="Helical" evidence="1">
    <location>
        <begin position="96"/>
        <end position="119"/>
    </location>
</feature>
<evidence type="ECO:0000313" key="3">
    <source>
        <dbReference type="Proteomes" id="UP000476338"/>
    </source>
</evidence>
<evidence type="ECO:0000313" key="2">
    <source>
        <dbReference type="EMBL" id="MSN97178.1"/>
    </source>
</evidence>
<accession>A0A6L5WIQ4</accession>
<feature type="transmembrane region" description="Helical" evidence="1">
    <location>
        <begin position="74"/>
        <end position="90"/>
    </location>
</feature>
<feature type="transmembrane region" description="Helical" evidence="1">
    <location>
        <begin position="12"/>
        <end position="37"/>
    </location>
</feature>
<keyword evidence="3" id="KW-1185">Reference proteome</keyword>
<feature type="transmembrane region" description="Helical" evidence="1">
    <location>
        <begin position="49"/>
        <end position="67"/>
    </location>
</feature>
<proteinExistence type="predicted"/>
<gene>
    <name evidence="2" type="ORF">F1B92_08410</name>
</gene>
<name>A0A6L5WIQ4_9BACT</name>
<protein>
    <submittedName>
        <fullName evidence="2">Uncharacterized protein</fullName>
    </submittedName>
</protein>
<comment type="caution">
    <text evidence="2">The sequence shown here is derived from an EMBL/GenBank/DDBJ whole genome shotgun (WGS) entry which is preliminary data.</text>
</comment>
<dbReference type="AlphaFoldDB" id="A0A6L5WIQ4"/>
<sequence length="202" mass="24584">MMNEIDLINKRIFLVKIQAVIYLLLIIATIFGTFYLGDDMILKFQFFKIYFLFFALILFCKAFYFTNIKQSKKYMIILFLNLLSLYYIYIIDENIINISFFILDVFMFLFSSYLMYEFLKSICKKALFESFLYINFSVIFMFILHIALLYDKYLIKTKEPELWIVSIWIIVYTILPLSIWLSIPINLIKEYRYFKKELKTKN</sequence>
<organism evidence="2 3">
    <name type="scientific">Campylobacter portucalensis</name>
    <dbReference type="NCBI Taxonomy" id="2608384"/>
    <lineage>
        <taxon>Bacteria</taxon>
        <taxon>Pseudomonadati</taxon>
        <taxon>Campylobacterota</taxon>
        <taxon>Epsilonproteobacteria</taxon>
        <taxon>Campylobacterales</taxon>
        <taxon>Campylobacteraceae</taxon>
        <taxon>Campylobacter</taxon>
    </lineage>
</organism>
<dbReference type="EMBL" id="VWSJ01000055">
    <property type="protein sequence ID" value="MSN97178.1"/>
    <property type="molecule type" value="Genomic_DNA"/>
</dbReference>
<feature type="transmembrane region" description="Helical" evidence="1">
    <location>
        <begin position="131"/>
        <end position="150"/>
    </location>
</feature>